<evidence type="ECO:0000313" key="5">
    <source>
        <dbReference type="Proteomes" id="UP000284706"/>
    </source>
</evidence>
<dbReference type="PANTHER" id="PTHR45876">
    <property type="entry name" value="FI04035P"/>
    <property type="match status" value="1"/>
</dbReference>
<feature type="compositionally biased region" description="Polar residues" evidence="1">
    <location>
        <begin position="7"/>
        <end position="21"/>
    </location>
</feature>
<dbReference type="AlphaFoldDB" id="A0A409VWB2"/>
<dbReference type="EMBL" id="NHYE01005538">
    <property type="protein sequence ID" value="PPQ70523.1"/>
    <property type="molecule type" value="Genomic_DNA"/>
</dbReference>
<dbReference type="SUPFAM" id="SSF48350">
    <property type="entry name" value="GTPase activation domain, GAP"/>
    <property type="match status" value="1"/>
</dbReference>
<dbReference type="PROSITE" id="PS50238">
    <property type="entry name" value="RHOGAP"/>
    <property type="match status" value="1"/>
</dbReference>
<feature type="region of interest" description="Disordered" evidence="1">
    <location>
        <begin position="1"/>
        <end position="217"/>
    </location>
</feature>
<dbReference type="SMART" id="SM00324">
    <property type="entry name" value="RhoGAP"/>
    <property type="match status" value="1"/>
</dbReference>
<proteinExistence type="predicted"/>
<dbReference type="Pfam" id="PF00784">
    <property type="entry name" value="MyTH4"/>
    <property type="match status" value="1"/>
</dbReference>
<dbReference type="STRING" id="231916.A0A409VWB2"/>
<feature type="compositionally biased region" description="Polar residues" evidence="1">
    <location>
        <begin position="67"/>
        <end position="80"/>
    </location>
</feature>
<accession>A0A409VWB2</accession>
<organism evidence="4 5">
    <name type="scientific">Gymnopilus dilepis</name>
    <dbReference type="NCBI Taxonomy" id="231916"/>
    <lineage>
        <taxon>Eukaryota</taxon>
        <taxon>Fungi</taxon>
        <taxon>Dikarya</taxon>
        <taxon>Basidiomycota</taxon>
        <taxon>Agaricomycotina</taxon>
        <taxon>Agaricomycetes</taxon>
        <taxon>Agaricomycetidae</taxon>
        <taxon>Agaricales</taxon>
        <taxon>Agaricineae</taxon>
        <taxon>Hymenogastraceae</taxon>
        <taxon>Gymnopilus</taxon>
    </lineage>
</organism>
<evidence type="ECO:0000259" key="2">
    <source>
        <dbReference type="PROSITE" id="PS50238"/>
    </source>
</evidence>
<evidence type="ECO:0000256" key="1">
    <source>
        <dbReference type="SAM" id="MobiDB-lite"/>
    </source>
</evidence>
<dbReference type="InterPro" id="IPR000857">
    <property type="entry name" value="MyTH4_dom"/>
</dbReference>
<reference evidence="4 5" key="1">
    <citation type="journal article" date="2018" name="Evol. Lett.">
        <title>Horizontal gene cluster transfer increased hallucinogenic mushroom diversity.</title>
        <authorList>
            <person name="Reynolds H.T."/>
            <person name="Vijayakumar V."/>
            <person name="Gluck-Thaler E."/>
            <person name="Korotkin H.B."/>
            <person name="Matheny P.B."/>
            <person name="Slot J.C."/>
        </authorList>
    </citation>
    <scope>NUCLEOTIDE SEQUENCE [LARGE SCALE GENOMIC DNA]</scope>
    <source>
        <strain evidence="4 5">SRW20</strain>
    </source>
</reference>
<dbReference type="GO" id="GO:0005737">
    <property type="term" value="C:cytoplasm"/>
    <property type="evidence" value="ECO:0007669"/>
    <property type="project" value="TreeGrafter"/>
</dbReference>
<dbReference type="InterPro" id="IPR008936">
    <property type="entry name" value="Rho_GTPase_activation_prot"/>
</dbReference>
<evidence type="ECO:0000313" key="4">
    <source>
        <dbReference type="EMBL" id="PPQ70523.1"/>
    </source>
</evidence>
<feature type="compositionally biased region" description="Basic residues" evidence="1">
    <location>
        <begin position="728"/>
        <end position="738"/>
    </location>
</feature>
<dbReference type="Pfam" id="PF00620">
    <property type="entry name" value="RhoGAP"/>
    <property type="match status" value="1"/>
</dbReference>
<feature type="domain" description="MyTH4" evidence="3">
    <location>
        <begin position="328"/>
        <end position="505"/>
    </location>
</feature>
<sequence>MLPTSVEMKTSSQEYANTGPHSNVVAHGIKPAMRRSISADQGPQAYPSISRRHNVISAQLTPIPGSPNATDTSATPSLASKPSIILNSEDGKGKSSTKDIPATKSQNSIPNQPATETVSRARSKSYTSHRPPPPQSLDAALEILSSSQLDTHSDSAPKCVPDDLSHASSTRDYASSLDDFPTTPTGAKGRDVPPSPTRPVPDTPRDRPTVGGKGISNPIFNHGEAAIHLFDGPFVTHATLPTAAMMQMSPVKNRTTGKPIAVETPPRPLIPGASIVTLESGGYPMLPQALASDIQLFSESDYAKQYFSTHRSGFIFKRKVPVAQLMTWQKSALTSPLLVLNRSLHKDAVKIFKVIQHIMGDREREKPVNVRLQADAQISMANASTTSLSTHAAAILEEERWLLGEGLKHGEMRDEIYCQLMKQLTGNPSKESVFKGWQLLCVLLISFPPSKNFEAYLQAFIQKHTAQSEGRVDVMAKYCLRRLASISKKGPRGKPPSMAEIEIASDAAFNPSTFGESLDAIIRLQERNYPHEKVPIILPFLADGVLALGGTRAEGIFRVPGDNDSVSALKLRIDRGYYTLDGIDDPHVLASLMKLWLRELCDPLVPEELYNECIQNAREPEACVQIVERLPTINRRVVLFVISFLQLFLEERTQSVTKMTPANLALVMAPNLLRCNSDSMSVVFTNAQYEQIFVYNLLLHLRCDEIDNQYKPVHGRGAVTGNPIPKKVGNRSRRREIS</sequence>
<dbReference type="InterPro" id="IPR000198">
    <property type="entry name" value="RhoGAP_dom"/>
</dbReference>
<feature type="compositionally biased region" description="Pro residues" evidence="1">
    <location>
        <begin position="193"/>
        <end position="202"/>
    </location>
</feature>
<gene>
    <name evidence="4" type="ORF">CVT26_013981</name>
</gene>
<name>A0A409VWB2_9AGAR</name>
<protein>
    <recommendedName>
        <fullName evidence="6">Rho-GAP domain-containing protein</fullName>
    </recommendedName>
</protein>
<dbReference type="GO" id="GO:0005856">
    <property type="term" value="C:cytoskeleton"/>
    <property type="evidence" value="ECO:0007669"/>
    <property type="project" value="InterPro"/>
</dbReference>
<dbReference type="GO" id="GO:0005096">
    <property type="term" value="F:GTPase activator activity"/>
    <property type="evidence" value="ECO:0007669"/>
    <property type="project" value="TreeGrafter"/>
</dbReference>
<dbReference type="PANTHER" id="PTHR45876:SF8">
    <property type="entry name" value="FI04035P"/>
    <property type="match status" value="1"/>
</dbReference>
<dbReference type="InterPro" id="IPR038185">
    <property type="entry name" value="MyTH4_dom_sf"/>
</dbReference>
<keyword evidence="5" id="KW-1185">Reference proteome</keyword>
<dbReference type="OrthoDB" id="437889at2759"/>
<feature type="compositionally biased region" description="Basic and acidic residues" evidence="1">
    <location>
        <begin position="151"/>
        <end position="165"/>
    </location>
</feature>
<comment type="caution">
    <text evidence="4">The sequence shown here is derived from an EMBL/GenBank/DDBJ whole genome shotgun (WGS) entry which is preliminary data.</text>
</comment>
<dbReference type="SMART" id="SM00139">
    <property type="entry name" value="MyTH4"/>
    <property type="match status" value="1"/>
</dbReference>
<feature type="compositionally biased region" description="Polar residues" evidence="1">
    <location>
        <begin position="103"/>
        <end position="128"/>
    </location>
</feature>
<dbReference type="Gene3D" id="1.10.555.10">
    <property type="entry name" value="Rho GTPase activation protein"/>
    <property type="match status" value="1"/>
</dbReference>
<evidence type="ECO:0000259" key="3">
    <source>
        <dbReference type="PROSITE" id="PS51016"/>
    </source>
</evidence>
<dbReference type="FunFam" id="1.10.555.10:FF:000045">
    <property type="entry name" value="RhoGAP domain containing protein"/>
    <property type="match status" value="1"/>
</dbReference>
<evidence type="ECO:0008006" key="6">
    <source>
        <dbReference type="Google" id="ProtNLM"/>
    </source>
</evidence>
<dbReference type="InParanoid" id="A0A409VWB2"/>
<feature type="domain" description="Rho-GAP" evidence="2">
    <location>
        <begin position="516"/>
        <end position="705"/>
    </location>
</feature>
<dbReference type="Gene3D" id="1.25.40.530">
    <property type="entry name" value="MyTH4 domain"/>
    <property type="match status" value="1"/>
</dbReference>
<dbReference type="PROSITE" id="PS51016">
    <property type="entry name" value="MYTH4"/>
    <property type="match status" value="1"/>
</dbReference>
<feature type="region of interest" description="Disordered" evidence="1">
    <location>
        <begin position="717"/>
        <end position="738"/>
    </location>
</feature>
<dbReference type="GO" id="GO:0007165">
    <property type="term" value="P:signal transduction"/>
    <property type="evidence" value="ECO:0007669"/>
    <property type="project" value="InterPro"/>
</dbReference>
<dbReference type="Proteomes" id="UP000284706">
    <property type="component" value="Unassembled WGS sequence"/>
</dbReference>